<feature type="compositionally biased region" description="Polar residues" evidence="1">
    <location>
        <begin position="1"/>
        <end position="12"/>
    </location>
</feature>
<proteinExistence type="predicted"/>
<feature type="region of interest" description="Disordered" evidence="1">
    <location>
        <begin position="1"/>
        <end position="20"/>
    </location>
</feature>
<evidence type="ECO:0000256" key="2">
    <source>
        <dbReference type="SAM" id="Phobius"/>
    </source>
</evidence>
<name>A0AAV6WS97_9LAMI</name>
<feature type="transmembrane region" description="Helical" evidence="2">
    <location>
        <begin position="77"/>
        <end position="96"/>
    </location>
</feature>
<evidence type="ECO:0000256" key="1">
    <source>
        <dbReference type="SAM" id="MobiDB-lite"/>
    </source>
</evidence>
<evidence type="ECO:0000313" key="4">
    <source>
        <dbReference type="Proteomes" id="UP000826271"/>
    </source>
</evidence>
<dbReference type="InterPro" id="IPR034571">
    <property type="entry name" value="APEM9"/>
</dbReference>
<dbReference type="PANTHER" id="PTHR36361:SF1">
    <property type="entry name" value="PROTEIN APEM9"/>
    <property type="match status" value="1"/>
</dbReference>
<keyword evidence="2" id="KW-1133">Transmembrane helix</keyword>
<keyword evidence="2" id="KW-0812">Transmembrane</keyword>
<protein>
    <submittedName>
        <fullName evidence="3">Uncharacterized protein</fullName>
    </submittedName>
</protein>
<keyword evidence="4" id="KW-1185">Reference proteome</keyword>
<organism evidence="3 4">
    <name type="scientific">Buddleja alternifolia</name>
    <dbReference type="NCBI Taxonomy" id="168488"/>
    <lineage>
        <taxon>Eukaryota</taxon>
        <taxon>Viridiplantae</taxon>
        <taxon>Streptophyta</taxon>
        <taxon>Embryophyta</taxon>
        <taxon>Tracheophyta</taxon>
        <taxon>Spermatophyta</taxon>
        <taxon>Magnoliopsida</taxon>
        <taxon>eudicotyledons</taxon>
        <taxon>Gunneridae</taxon>
        <taxon>Pentapetalae</taxon>
        <taxon>asterids</taxon>
        <taxon>lamiids</taxon>
        <taxon>Lamiales</taxon>
        <taxon>Scrophulariaceae</taxon>
        <taxon>Buddlejeae</taxon>
        <taxon>Buddleja</taxon>
    </lineage>
</organism>
<dbReference type="AlphaFoldDB" id="A0AAV6WS97"/>
<dbReference type="GO" id="GO:0015919">
    <property type="term" value="P:peroxisomal membrane transport"/>
    <property type="evidence" value="ECO:0007669"/>
    <property type="project" value="InterPro"/>
</dbReference>
<accession>A0AAV6WS97</accession>
<dbReference type="Proteomes" id="UP000826271">
    <property type="component" value="Unassembled WGS sequence"/>
</dbReference>
<evidence type="ECO:0000313" key="3">
    <source>
        <dbReference type="EMBL" id="KAG8373916.1"/>
    </source>
</evidence>
<keyword evidence="2" id="KW-0472">Membrane</keyword>
<gene>
    <name evidence="3" type="ORF">BUALT_Bualt11G0075000</name>
</gene>
<comment type="caution">
    <text evidence="3">The sequence shown here is derived from an EMBL/GenBank/DDBJ whole genome shotgun (WGS) entry which is preliminary data.</text>
</comment>
<reference evidence="3" key="1">
    <citation type="submission" date="2019-10" db="EMBL/GenBank/DDBJ databases">
        <authorList>
            <person name="Zhang R."/>
            <person name="Pan Y."/>
            <person name="Wang J."/>
            <person name="Ma R."/>
            <person name="Yu S."/>
        </authorList>
    </citation>
    <scope>NUCLEOTIDE SEQUENCE</scope>
    <source>
        <strain evidence="3">LA-IB0</strain>
        <tissue evidence="3">Leaf</tissue>
    </source>
</reference>
<sequence length="148" mass="16840">MNSSTATSSSPQLPDEYNSDFLRDKEPYNRLQKDNESKYLSAGGNTTKEEILKLSRQRVPRIWWFPTISLKLGNTRFVVPCGKMVMASLLLLMYYLTRKKQAALKRVLAKKAVSMKKALVDLWQLAFSYQVNPLAAVQTLPTSTRGSY</sequence>
<dbReference type="EMBL" id="WHWC01000011">
    <property type="protein sequence ID" value="KAG8373916.1"/>
    <property type="molecule type" value="Genomic_DNA"/>
</dbReference>
<dbReference type="PANTHER" id="PTHR36361">
    <property type="entry name" value="PROTEIN APEM9"/>
    <property type="match status" value="1"/>
</dbReference>